<protein>
    <submittedName>
        <fullName evidence="1">Uncharacterized protein</fullName>
    </submittedName>
</protein>
<dbReference type="EMBL" id="AP019860">
    <property type="protein sequence ID" value="BBM83660.1"/>
    <property type="molecule type" value="Genomic_DNA"/>
</dbReference>
<reference evidence="1 2" key="1">
    <citation type="submission" date="2019-08" db="EMBL/GenBank/DDBJ databases">
        <title>Complete genome sequence of Candidatus Uab amorphum.</title>
        <authorList>
            <person name="Shiratori T."/>
            <person name="Suzuki S."/>
            <person name="Kakizawa Y."/>
            <person name="Ishida K."/>
        </authorList>
    </citation>
    <scope>NUCLEOTIDE SEQUENCE [LARGE SCALE GENOMIC DNA]</scope>
    <source>
        <strain evidence="1 2">SRT547</strain>
    </source>
</reference>
<name>A0A5S9IMA5_UABAM</name>
<organism evidence="1 2">
    <name type="scientific">Uabimicrobium amorphum</name>
    <dbReference type="NCBI Taxonomy" id="2596890"/>
    <lineage>
        <taxon>Bacteria</taxon>
        <taxon>Pseudomonadati</taxon>
        <taxon>Planctomycetota</taxon>
        <taxon>Candidatus Uabimicrobiia</taxon>
        <taxon>Candidatus Uabimicrobiales</taxon>
        <taxon>Candidatus Uabimicrobiaceae</taxon>
        <taxon>Candidatus Uabimicrobium</taxon>
    </lineage>
</organism>
<dbReference type="AlphaFoldDB" id="A0A5S9IMA5"/>
<dbReference type="KEGG" id="uam:UABAM_02013"/>
<accession>A0A5S9IMA5</accession>
<evidence type="ECO:0000313" key="2">
    <source>
        <dbReference type="Proteomes" id="UP000326354"/>
    </source>
</evidence>
<keyword evidence="2" id="KW-1185">Reference proteome</keyword>
<dbReference type="Proteomes" id="UP000326354">
    <property type="component" value="Chromosome"/>
</dbReference>
<gene>
    <name evidence="1" type="ORF">UABAM_02013</name>
</gene>
<proteinExistence type="predicted"/>
<sequence length="564" mass="65983">MIHYQMLVILKDHWYGNIVSYITYVSPYFECNMLDLLYIGSIEYWFEHYKWGMLFAAFFVFIVYLNKIHSKNINKAENKNTGHLNVKPKSIGEALLLHQQQTMSEIHQKNQDLNLKRNDKVRKFRFSTQQLHRLKEKPSREEETVVDDREIEISFRLLTDFDVMLPKIKGTYDDFLESIEKFCGIFAETKQISLENIQNLLHQKKYRDIIVLIQECIEKHEQPLVLKKSKFFKWLQYGGFLEIAEEDGSSFVIDYHNIQLCEEINQLIQELLVKNYCRAHGCQFDSVDELIEEVALEKLQEIKFVTTYSGIGSDISELLVEDFMRMLNSKKKSSSIKYRSLRVIFGNDNQDFYKVGELVWAAISDIQRLHQNLLEKIAMSTAEIQQLIVSKNTALADSSFTAPRPTYTDQQVEEEKILRSTVLMIVDFLNWYPQDESAISEADHELINYFDKLLYSRKSRFAIVCDKNKNGAAKTFAKHLKVVSKQLEYTDKIVKKITLEKLVGMDIKIAVPRQCEDYFPVKGSIINVFNEETDFGNIIKFEVAEKNQLTSSIIFTGKNVDFIY</sequence>
<evidence type="ECO:0000313" key="1">
    <source>
        <dbReference type="EMBL" id="BBM83660.1"/>
    </source>
</evidence>